<protein>
    <submittedName>
        <fullName evidence="1">Uncharacterized protein</fullName>
    </submittedName>
</protein>
<dbReference type="Proteomes" id="UP000187209">
    <property type="component" value="Unassembled WGS sequence"/>
</dbReference>
<organism evidence="1 2">
    <name type="scientific">Stentor coeruleus</name>
    <dbReference type="NCBI Taxonomy" id="5963"/>
    <lineage>
        <taxon>Eukaryota</taxon>
        <taxon>Sar</taxon>
        <taxon>Alveolata</taxon>
        <taxon>Ciliophora</taxon>
        <taxon>Postciliodesmatophora</taxon>
        <taxon>Heterotrichea</taxon>
        <taxon>Heterotrichida</taxon>
        <taxon>Stentoridae</taxon>
        <taxon>Stentor</taxon>
    </lineage>
</organism>
<dbReference type="AlphaFoldDB" id="A0A1R2C9Y8"/>
<name>A0A1R2C9Y8_9CILI</name>
<reference evidence="1 2" key="1">
    <citation type="submission" date="2016-11" db="EMBL/GenBank/DDBJ databases">
        <title>The macronuclear genome of Stentor coeruleus: a giant cell with tiny introns.</title>
        <authorList>
            <person name="Slabodnick M."/>
            <person name="Ruby J.G."/>
            <person name="Reiff S.B."/>
            <person name="Swart E.C."/>
            <person name="Gosai S."/>
            <person name="Prabakaran S."/>
            <person name="Witkowska E."/>
            <person name="Larue G.E."/>
            <person name="Fisher S."/>
            <person name="Freeman R.M."/>
            <person name="Gunawardena J."/>
            <person name="Chu W."/>
            <person name="Stover N.A."/>
            <person name="Gregory B.D."/>
            <person name="Nowacki M."/>
            <person name="Derisi J."/>
            <person name="Roy S.W."/>
            <person name="Marshall W.F."/>
            <person name="Sood P."/>
        </authorList>
    </citation>
    <scope>NUCLEOTIDE SEQUENCE [LARGE SCALE GENOMIC DNA]</scope>
    <source>
        <strain evidence="1">WM001</strain>
    </source>
</reference>
<gene>
    <name evidence="1" type="ORF">SteCoe_12780</name>
</gene>
<sequence>MDKPSEEQGVLIEIPATASGELLYQPENFIRSDIDSSQSKTICVCLKSPGKNPILKKSTSLRQVNIVNSLKERHMLTETKLSNQRMEHKANIIRQLQEVPEINHLSRKIAETKNKSIIEASFTNKKLMKTQQTIYSSKLSQSLQKSSSLKPNLLKSSNFKQNNIIGQFKNYIKLQDRISLEDIIGSPLTSDMFKNNNILNTYTPDTKTQVKKKSIIERSLVWKEKINKKRAEWRKIQDMNLLKECTFKPQLSPKTEFNDTGSMITKHYYDVELRLKTFIKKSESPKASIKYITDVDVFPCEYSQLSPMNYDVKYKLGFNFDEFVARAKPMANYQMINKEVDME</sequence>
<keyword evidence="2" id="KW-1185">Reference proteome</keyword>
<evidence type="ECO:0000313" key="1">
    <source>
        <dbReference type="EMBL" id="OMJ85790.1"/>
    </source>
</evidence>
<accession>A0A1R2C9Y8</accession>
<comment type="caution">
    <text evidence="1">The sequence shown here is derived from an EMBL/GenBank/DDBJ whole genome shotgun (WGS) entry which is preliminary data.</text>
</comment>
<dbReference type="EMBL" id="MPUH01000225">
    <property type="protein sequence ID" value="OMJ85790.1"/>
    <property type="molecule type" value="Genomic_DNA"/>
</dbReference>
<proteinExistence type="predicted"/>
<evidence type="ECO:0000313" key="2">
    <source>
        <dbReference type="Proteomes" id="UP000187209"/>
    </source>
</evidence>